<protein>
    <submittedName>
        <fullName evidence="1">Uncharacterized protein</fullName>
    </submittedName>
</protein>
<dbReference type="EMBL" id="CASHSV030000615">
    <property type="protein sequence ID" value="CAJ2671097.1"/>
    <property type="molecule type" value="Genomic_DNA"/>
</dbReference>
<organism evidence="1 2">
    <name type="scientific">Trifolium pratense</name>
    <name type="common">Red clover</name>
    <dbReference type="NCBI Taxonomy" id="57577"/>
    <lineage>
        <taxon>Eukaryota</taxon>
        <taxon>Viridiplantae</taxon>
        <taxon>Streptophyta</taxon>
        <taxon>Embryophyta</taxon>
        <taxon>Tracheophyta</taxon>
        <taxon>Spermatophyta</taxon>
        <taxon>Magnoliopsida</taxon>
        <taxon>eudicotyledons</taxon>
        <taxon>Gunneridae</taxon>
        <taxon>Pentapetalae</taxon>
        <taxon>rosids</taxon>
        <taxon>fabids</taxon>
        <taxon>Fabales</taxon>
        <taxon>Fabaceae</taxon>
        <taxon>Papilionoideae</taxon>
        <taxon>50 kb inversion clade</taxon>
        <taxon>NPAAA clade</taxon>
        <taxon>Hologalegina</taxon>
        <taxon>IRL clade</taxon>
        <taxon>Trifolieae</taxon>
        <taxon>Trifolium</taxon>
    </lineage>
</organism>
<evidence type="ECO:0000313" key="2">
    <source>
        <dbReference type="Proteomes" id="UP001177021"/>
    </source>
</evidence>
<sequence length="76" mass="8217">METTQRDGSGATNDNLYGGRTCCHAPLRRLRVDEITSEEYLLIRFCGPVGSGIAIRMVGLGTKKVAGMAGGDDDWR</sequence>
<proteinExistence type="predicted"/>
<accession>A0ACB0LRM0</accession>
<name>A0ACB0LRM0_TRIPR</name>
<comment type="caution">
    <text evidence="1">The sequence shown here is derived from an EMBL/GenBank/DDBJ whole genome shotgun (WGS) entry which is preliminary data.</text>
</comment>
<keyword evidence="2" id="KW-1185">Reference proteome</keyword>
<reference evidence="1" key="1">
    <citation type="submission" date="2023-10" db="EMBL/GenBank/DDBJ databases">
        <authorList>
            <person name="Rodriguez Cubillos JULIANA M."/>
            <person name="De Vega J."/>
        </authorList>
    </citation>
    <scope>NUCLEOTIDE SEQUENCE</scope>
</reference>
<evidence type="ECO:0000313" key="1">
    <source>
        <dbReference type="EMBL" id="CAJ2671097.1"/>
    </source>
</evidence>
<dbReference type="Proteomes" id="UP001177021">
    <property type="component" value="Unassembled WGS sequence"/>
</dbReference>
<gene>
    <name evidence="1" type="ORF">MILVUS5_LOCUS35016</name>
</gene>